<evidence type="ECO:0000256" key="5">
    <source>
        <dbReference type="ARBA" id="ARBA00023163"/>
    </source>
</evidence>
<dbReference type="Pfam" id="PF07528">
    <property type="entry name" value="DZF_N"/>
    <property type="match status" value="1"/>
</dbReference>
<dbReference type="Proteomes" id="UP000005237">
    <property type="component" value="Unassembled WGS sequence"/>
</dbReference>
<comment type="subcellular location">
    <subcellularLocation>
        <location evidence="1">Nucleus</location>
    </subcellularLocation>
</comment>
<dbReference type="InterPro" id="IPR052134">
    <property type="entry name" value="ILF2"/>
</dbReference>
<reference evidence="9" key="2">
    <citation type="submission" date="2022-06" db="UniProtKB">
        <authorList>
            <consortium name="EnsemblMetazoa"/>
        </authorList>
    </citation>
    <scope>IDENTIFICATION</scope>
    <source>
        <strain evidence="9">DF5081</strain>
    </source>
</reference>
<reference evidence="10" key="1">
    <citation type="submission" date="2010-08" db="EMBL/GenBank/DDBJ databases">
        <authorList>
            <consortium name="Caenorhabditis japonica Sequencing Consortium"/>
            <person name="Wilson R.K."/>
        </authorList>
    </citation>
    <scope>NUCLEOTIDE SEQUENCE [LARGE SCALE GENOMIC DNA]</scope>
    <source>
        <strain evidence="10">DF5081</strain>
    </source>
</reference>
<evidence type="ECO:0000256" key="1">
    <source>
        <dbReference type="ARBA" id="ARBA00004123"/>
    </source>
</evidence>
<dbReference type="AlphaFoldDB" id="A0A8R1DMQ0"/>
<dbReference type="Gene3D" id="1.10.1410.40">
    <property type="match status" value="1"/>
</dbReference>
<keyword evidence="6" id="KW-0539">Nucleus</keyword>
<dbReference type="PROSITE" id="PS50152">
    <property type="entry name" value="25A_SYNTH_3"/>
    <property type="match status" value="1"/>
</dbReference>
<evidence type="ECO:0000256" key="4">
    <source>
        <dbReference type="ARBA" id="ARBA00023159"/>
    </source>
</evidence>
<feature type="compositionally biased region" description="Basic residues" evidence="7">
    <location>
        <begin position="1"/>
        <end position="20"/>
    </location>
</feature>
<dbReference type="PROSITE" id="PS51703">
    <property type="entry name" value="DZF"/>
    <property type="match status" value="1"/>
</dbReference>
<evidence type="ECO:0000256" key="2">
    <source>
        <dbReference type="ARBA" id="ARBA00023015"/>
    </source>
</evidence>
<dbReference type="Gene3D" id="3.30.460.10">
    <property type="entry name" value="Beta Polymerase, domain 2"/>
    <property type="match status" value="1"/>
</dbReference>
<accession>A0A8R1DMQ0</accession>
<keyword evidence="5" id="KW-0804">Transcription</keyword>
<dbReference type="InterPro" id="IPR049402">
    <property type="entry name" value="DZF_dom_C"/>
</dbReference>
<evidence type="ECO:0000256" key="6">
    <source>
        <dbReference type="ARBA" id="ARBA00023242"/>
    </source>
</evidence>
<feature type="region of interest" description="Disordered" evidence="7">
    <location>
        <begin position="1"/>
        <end position="33"/>
    </location>
</feature>
<keyword evidence="4" id="KW-0010">Activator</keyword>
<dbReference type="SUPFAM" id="SSF81301">
    <property type="entry name" value="Nucleotidyltransferase"/>
    <property type="match status" value="1"/>
</dbReference>
<dbReference type="PANTHER" id="PTHR46447">
    <property type="entry name" value="INTERLEUKIN ENHANCER-BINDING FACTOR"/>
    <property type="match status" value="1"/>
</dbReference>
<dbReference type="SMART" id="SM00572">
    <property type="entry name" value="DZF"/>
    <property type="match status" value="1"/>
</dbReference>
<evidence type="ECO:0000313" key="9">
    <source>
        <dbReference type="EnsemblMetazoa" id="CJA07051.1"/>
    </source>
</evidence>
<dbReference type="GO" id="GO:0003677">
    <property type="term" value="F:DNA binding"/>
    <property type="evidence" value="ECO:0007669"/>
    <property type="project" value="UniProtKB-KW"/>
</dbReference>
<sequence length="394" mass="43678">MAKAVNKKPYFRGSRLRGGRNRGPNGNGAGDFGNFDMPMFPPVRGVYDYSLDKANLQGTKNTTDPAFEKEIMDRAANLTPPQEIRDKLREFGEKVIKALELEKTEKTLEDVGVESVAHVGSFVMDTCTHASDKSDVVVQINTLPSFETVAALGKKVVENMKKADPKDTSVSLPQKYGVNIMSPKGKVRILVTIKPTDADKLEPGLHLDSRVLMFNCFAVRHSNWFQDVKKKMSADFLLEFRALVRVLKAARARFHDFQHLSVWSVQYLAFYCLLNGPNRQKLSLGTAFRRFFEIIAAGMLLPKAPVIIDPTSPQHRIGFDMTLAQMDALCMGAQTIVRIFATGNDGYRAILGTHGSPADLTQTTTTWKGVEIRPSVKAFKEGCMDPGYGKTVAV</sequence>
<protein>
    <submittedName>
        <fullName evidence="9">DZF domain-containing protein</fullName>
    </submittedName>
</protein>
<name>A0A8R1DMQ0_CAEJA</name>
<proteinExistence type="predicted"/>
<dbReference type="PANTHER" id="PTHR46447:SF1">
    <property type="entry name" value="INTERLEUKIN ENHANCER-BINDING FACTOR 2"/>
    <property type="match status" value="1"/>
</dbReference>
<keyword evidence="2" id="KW-0805">Transcription regulation</keyword>
<dbReference type="Pfam" id="PF20965">
    <property type="entry name" value="DZF_C"/>
    <property type="match status" value="1"/>
</dbReference>
<organism evidence="9 10">
    <name type="scientific">Caenorhabditis japonica</name>
    <dbReference type="NCBI Taxonomy" id="281687"/>
    <lineage>
        <taxon>Eukaryota</taxon>
        <taxon>Metazoa</taxon>
        <taxon>Ecdysozoa</taxon>
        <taxon>Nematoda</taxon>
        <taxon>Chromadorea</taxon>
        <taxon>Rhabditida</taxon>
        <taxon>Rhabditina</taxon>
        <taxon>Rhabditomorpha</taxon>
        <taxon>Rhabditoidea</taxon>
        <taxon>Rhabditidae</taxon>
        <taxon>Peloderinae</taxon>
        <taxon>Caenorhabditis</taxon>
    </lineage>
</organism>
<evidence type="ECO:0000259" key="8">
    <source>
        <dbReference type="PROSITE" id="PS51703"/>
    </source>
</evidence>
<dbReference type="GO" id="GO:0003725">
    <property type="term" value="F:double-stranded RNA binding"/>
    <property type="evidence" value="ECO:0007669"/>
    <property type="project" value="TreeGrafter"/>
</dbReference>
<dbReference type="GO" id="GO:0045893">
    <property type="term" value="P:positive regulation of DNA-templated transcription"/>
    <property type="evidence" value="ECO:0007669"/>
    <property type="project" value="TreeGrafter"/>
</dbReference>
<dbReference type="InterPro" id="IPR049401">
    <property type="entry name" value="DZF_dom_N"/>
</dbReference>
<dbReference type="InterPro" id="IPR006561">
    <property type="entry name" value="DZF_dom"/>
</dbReference>
<evidence type="ECO:0000313" key="10">
    <source>
        <dbReference type="Proteomes" id="UP000005237"/>
    </source>
</evidence>
<keyword evidence="10" id="KW-1185">Reference proteome</keyword>
<feature type="domain" description="DZF" evidence="8">
    <location>
        <begin position="44"/>
        <end position="392"/>
    </location>
</feature>
<evidence type="ECO:0000256" key="3">
    <source>
        <dbReference type="ARBA" id="ARBA00023125"/>
    </source>
</evidence>
<evidence type="ECO:0000256" key="7">
    <source>
        <dbReference type="SAM" id="MobiDB-lite"/>
    </source>
</evidence>
<dbReference type="EnsemblMetazoa" id="CJA07051.1">
    <property type="protein sequence ID" value="CJA07051.1"/>
    <property type="gene ID" value="WBGene00126255"/>
</dbReference>
<dbReference type="InterPro" id="IPR043519">
    <property type="entry name" value="NT_sf"/>
</dbReference>
<keyword evidence="3" id="KW-0238">DNA-binding</keyword>
<dbReference type="GO" id="GO:0071013">
    <property type="term" value="C:catalytic step 2 spliceosome"/>
    <property type="evidence" value="ECO:0007669"/>
    <property type="project" value="TreeGrafter"/>
</dbReference>